<accession>A0ABQ7QPH2</accession>
<comment type="caution">
    <text evidence="6">The sequence shown here is derived from an EMBL/GenBank/DDBJ whole genome shotgun (WGS) entry which is preliminary data.</text>
</comment>
<keyword evidence="3 5" id="KW-1133">Transmembrane helix</keyword>
<evidence type="ECO:0008006" key="8">
    <source>
        <dbReference type="Google" id="ProtNLM"/>
    </source>
</evidence>
<evidence type="ECO:0000256" key="5">
    <source>
        <dbReference type="SAM" id="Phobius"/>
    </source>
</evidence>
<name>A0ABQ7QPH2_PLUXY</name>
<feature type="transmembrane region" description="Helical" evidence="5">
    <location>
        <begin position="288"/>
        <end position="316"/>
    </location>
</feature>
<dbReference type="PANTHER" id="PTHR19282">
    <property type="entry name" value="TETRASPANIN"/>
    <property type="match status" value="1"/>
</dbReference>
<dbReference type="EMBL" id="JAHIBW010000010">
    <property type="protein sequence ID" value="KAG7306934.1"/>
    <property type="molecule type" value="Genomic_DNA"/>
</dbReference>
<feature type="transmembrane region" description="Helical" evidence="5">
    <location>
        <begin position="257"/>
        <end position="281"/>
    </location>
</feature>
<feature type="transmembrane region" description="Helical" evidence="5">
    <location>
        <begin position="417"/>
        <end position="440"/>
    </location>
</feature>
<keyword evidence="4 5" id="KW-0472">Membrane</keyword>
<dbReference type="Proteomes" id="UP000823941">
    <property type="component" value="Chromosome 10"/>
</dbReference>
<dbReference type="Gene3D" id="1.10.1450.10">
    <property type="entry name" value="Tetraspanin"/>
    <property type="match status" value="2"/>
</dbReference>
<gene>
    <name evidence="6" type="ORF">JYU34_007056</name>
</gene>
<keyword evidence="2 5" id="KW-0812">Transmembrane</keyword>
<feature type="transmembrane region" description="Helical" evidence="5">
    <location>
        <begin position="86"/>
        <end position="107"/>
    </location>
</feature>
<comment type="subcellular location">
    <subcellularLocation>
        <location evidence="1">Membrane</location>
        <topology evidence="1">Multi-pass membrane protein</topology>
    </subcellularLocation>
</comment>
<proteinExistence type="predicted"/>
<evidence type="ECO:0000256" key="4">
    <source>
        <dbReference type="ARBA" id="ARBA00023136"/>
    </source>
</evidence>
<evidence type="ECO:0000256" key="1">
    <source>
        <dbReference type="ARBA" id="ARBA00004141"/>
    </source>
</evidence>
<evidence type="ECO:0000313" key="7">
    <source>
        <dbReference type="Proteomes" id="UP000823941"/>
    </source>
</evidence>
<dbReference type="InterPro" id="IPR008952">
    <property type="entry name" value="Tetraspanin_EC2_sf"/>
</dbReference>
<dbReference type="InterPro" id="IPR018499">
    <property type="entry name" value="Tetraspanin/Peripherin"/>
</dbReference>
<reference evidence="6 7" key="1">
    <citation type="submission" date="2021-06" db="EMBL/GenBank/DDBJ databases">
        <title>A haploid diamondback moth (Plutella xylostella L.) genome assembly resolves 31 chromosomes and identifies a diamide resistance mutation.</title>
        <authorList>
            <person name="Ward C.M."/>
            <person name="Perry K.D."/>
            <person name="Baker G."/>
            <person name="Powis K."/>
            <person name="Heckel D.G."/>
            <person name="Baxter S.W."/>
        </authorList>
    </citation>
    <scope>NUCLEOTIDE SEQUENCE [LARGE SCALE GENOMIC DNA]</scope>
    <source>
        <strain evidence="6 7">LV</strain>
        <tissue evidence="6">Single pupa</tissue>
    </source>
</reference>
<feature type="transmembrane region" description="Helical" evidence="5">
    <location>
        <begin position="15"/>
        <end position="37"/>
    </location>
</feature>
<feature type="transmembrane region" description="Helical" evidence="5">
    <location>
        <begin position="216"/>
        <end position="237"/>
    </location>
</feature>
<evidence type="ECO:0000313" key="6">
    <source>
        <dbReference type="EMBL" id="KAG7306934.1"/>
    </source>
</evidence>
<dbReference type="Pfam" id="PF00335">
    <property type="entry name" value="Tetraspanin"/>
    <property type="match status" value="1"/>
</dbReference>
<organism evidence="6 7">
    <name type="scientific">Plutella xylostella</name>
    <name type="common">Diamondback moth</name>
    <name type="synonym">Plutella maculipennis</name>
    <dbReference type="NCBI Taxonomy" id="51655"/>
    <lineage>
        <taxon>Eukaryota</taxon>
        <taxon>Metazoa</taxon>
        <taxon>Ecdysozoa</taxon>
        <taxon>Arthropoda</taxon>
        <taxon>Hexapoda</taxon>
        <taxon>Insecta</taxon>
        <taxon>Pterygota</taxon>
        <taxon>Neoptera</taxon>
        <taxon>Endopterygota</taxon>
        <taxon>Lepidoptera</taxon>
        <taxon>Glossata</taxon>
        <taxon>Ditrysia</taxon>
        <taxon>Yponomeutoidea</taxon>
        <taxon>Plutellidae</taxon>
        <taxon>Plutella</taxon>
    </lineage>
</organism>
<dbReference type="PANTHER" id="PTHR19282:SF554">
    <property type="entry name" value="ANTIGEN, PUTATIVE-RELATED"/>
    <property type="match status" value="1"/>
</dbReference>
<dbReference type="CDD" id="cd03127">
    <property type="entry name" value="tetraspanin_LEL"/>
    <property type="match status" value="2"/>
</dbReference>
<keyword evidence="7" id="KW-1185">Reference proteome</keyword>
<evidence type="ECO:0000256" key="2">
    <source>
        <dbReference type="ARBA" id="ARBA00022692"/>
    </source>
</evidence>
<dbReference type="PRINTS" id="PR00259">
    <property type="entry name" value="TMFOUR"/>
</dbReference>
<evidence type="ECO:0000256" key="3">
    <source>
        <dbReference type="ARBA" id="ARBA00022989"/>
    </source>
</evidence>
<protein>
    <recommendedName>
        <fullName evidence="8">Tetraspanin</fullName>
    </recommendedName>
</protein>
<sequence length="460" mass="51217">MKFNLVQFSRGCSKGLLMALNVICILMALSTFAFAVVDARILKQYGESQATGTFVGDLVIIAASLLLVVVACLGCVGAAREHAKMLYLYVGMLMILVVLELLIGIFVSVQRYGLEFRVTDWIRDDFFRNVTADDEAEHRRLWDDLETTYECCGLNGPEDYRALLQPISTACCPRAYRARSELARQRLYQICIETAGYNSGGCEEEILYALREGGECLLGVAVMAFWFELCGLILMAVCAMNIRERKTRPEQSAVSRGVLSFLITLGLCLVVTAVLGCIGALREHVKILYVHACFFIFLVSVEFVVGVGGAVLSAWVGGGSELRVQFYRNATVEDDVARHHAFWENLQSENGCCGVDGPQDYAILHRDIPASCCIRAHPLREGGARRQLHATCLSEKSYYSRGCEEVLRQKKALKGNIFISTGVIFALVEILCIVLALWMARTIRSERRKLQQNLQAHFET</sequence>
<dbReference type="SUPFAM" id="SSF48652">
    <property type="entry name" value="Tetraspanin"/>
    <property type="match status" value="2"/>
</dbReference>
<feature type="transmembrane region" description="Helical" evidence="5">
    <location>
        <begin position="58"/>
        <end position="80"/>
    </location>
</feature>